<gene>
    <name evidence="2" type="ORF">GCM10023167_25310</name>
</gene>
<organism evidence="2 3">
    <name type="scientific">Brevibacterium pityocampae</name>
    <dbReference type="NCBI Taxonomy" id="506594"/>
    <lineage>
        <taxon>Bacteria</taxon>
        <taxon>Bacillati</taxon>
        <taxon>Actinomycetota</taxon>
        <taxon>Actinomycetes</taxon>
        <taxon>Micrococcales</taxon>
        <taxon>Brevibacteriaceae</taxon>
        <taxon>Brevibacterium</taxon>
    </lineage>
</organism>
<dbReference type="EMBL" id="BAABGL010000035">
    <property type="protein sequence ID" value="GAA4395166.1"/>
    <property type="molecule type" value="Genomic_DNA"/>
</dbReference>
<evidence type="ECO:0000313" key="3">
    <source>
        <dbReference type="Proteomes" id="UP001500642"/>
    </source>
</evidence>
<sequence>MSTPLTITRPAGRSQAVRSPIHRAPQRRRPATPAEQAEFLRTTVQSLAVAVVEVLTGARASSSIARWIAPELQERIRTHAALRQDLARAVAPRGHVFTPGRPRLCMIGDSAVEACVVVRAARRHRAVAMRLEHMHGRWLVTEFVSV</sequence>
<dbReference type="Pfam" id="PF20060">
    <property type="entry name" value="DUF6459"/>
    <property type="match status" value="1"/>
</dbReference>
<protein>
    <recommendedName>
        <fullName evidence="4">3-hydroxyacyl-CoA dehydrogenase</fullName>
    </recommendedName>
</protein>
<keyword evidence="3" id="KW-1185">Reference proteome</keyword>
<evidence type="ECO:0008006" key="4">
    <source>
        <dbReference type="Google" id="ProtNLM"/>
    </source>
</evidence>
<reference evidence="3" key="1">
    <citation type="journal article" date="2019" name="Int. J. Syst. Evol. Microbiol.">
        <title>The Global Catalogue of Microorganisms (GCM) 10K type strain sequencing project: providing services to taxonomists for standard genome sequencing and annotation.</title>
        <authorList>
            <consortium name="The Broad Institute Genomics Platform"/>
            <consortium name="The Broad Institute Genome Sequencing Center for Infectious Disease"/>
            <person name="Wu L."/>
            <person name="Ma J."/>
        </authorList>
    </citation>
    <scope>NUCLEOTIDE SEQUENCE [LARGE SCALE GENOMIC DNA]</scope>
    <source>
        <strain evidence="3">JCM 17808</strain>
    </source>
</reference>
<name>A0ABP8JS20_9MICO</name>
<feature type="compositionally biased region" description="Basic residues" evidence="1">
    <location>
        <begin position="20"/>
        <end position="30"/>
    </location>
</feature>
<dbReference type="Proteomes" id="UP001500642">
    <property type="component" value="Unassembled WGS sequence"/>
</dbReference>
<feature type="region of interest" description="Disordered" evidence="1">
    <location>
        <begin position="1"/>
        <end position="33"/>
    </location>
</feature>
<dbReference type="RefSeq" id="WP_247618885.1">
    <property type="nucleotide sequence ID" value="NZ_BAABGL010000035.1"/>
</dbReference>
<comment type="caution">
    <text evidence="2">The sequence shown here is derived from an EMBL/GenBank/DDBJ whole genome shotgun (WGS) entry which is preliminary data.</text>
</comment>
<dbReference type="InterPro" id="IPR045596">
    <property type="entry name" value="DUF6459"/>
</dbReference>
<accession>A0ABP8JS20</accession>
<evidence type="ECO:0000256" key="1">
    <source>
        <dbReference type="SAM" id="MobiDB-lite"/>
    </source>
</evidence>
<evidence type="ECO:0000313" key="2">
    <source>
        <dbReference type="EMBL" id="GAA4395166.1"/>
    </source>
</evidence>
<proteinExistence type="predicted"/>